<dbReference type="HOGENOM" id="CLU_1496825_0_0_1"/>
<reference evidence="1 2" key="1">
    <citation type="submission" date="2014-04" db="EMBL/GenBank/DDBJ databases">
        <authorList>
            <consortium name="DOE Joint Genome Institute"/>
            <person name="Kuo A."/>
            <person name="Kohler A."/>
            <person name="Costa M.D."/>
            <person name="Nagy L.G."/>
            <person name="Floudas D."/>
            <person name="Copeland A."/>
            <person name="Barry K.W."/>
            <person name="Cichocki N."/>
            <person name="Veneault-Fourrey C."/>
            <person name="LaButti K."/>
            <person name="Lindquist E.A."/>
            <person name="Lipzen A."/>
            <person name="Lundell T."/>
            <person name="Morin E."/>
            <person name="Murat C."/>
            <person name="Sun H."/>
            <person name="Tunlid A."/>
            <person name="Henrissat B."/>
            <person name="Grigoriev I.V."/>
            <person name="Hibbett D.S."/>
            <person name="Martin F."/>
            <person name="Nordberg H.P."/>
            <person name="Cantor M.N."/>
            <person name="Hua S.X."/>
        </authorList>
    </citation>
    <scope>NUCLEOTIDE SEQUENCE [LARGE SCALE GENOMIC DNA]</scope>
    <source>
        <strain evidence="1 2">Marx 270</strain>
    </source>
</reference>
<reference evidence="2" key="2">
    <citation type="submission" date="2015-01" db="EMBL/GenBank/DDBJ databases">
        <title>Evolutionary Origins and Diversification of the Mycorrhizal Mutualists.</title>
        <authorList>
            <consortium name="DOE Joint Genome Institute"/>
            <consortium name="Mycorrhizal Genomics Consortium"/>
            <person name="Kohler A."/>
            <person name="Kuo A."/>
            <person name="Nagy L.G."/>
            <person name="Floudas D."/>
            <person name="Copeland A."/>
            <person name="Barry K.W."/>
            <person name="Cichocki N."/>
            <person name="Veneault-Fourrey C."/>
            <person name="LaButti K."/>
            <person name="Lindquist E.A."/>
            <person name="Lipzen A."/>
            <person name="Lundell T."/>
            <person name="Morin E."/>
            <person name="Murat C."/>
            <person name="Riley R."/>
            <person name="Ohm R."/>
            <person name="Sun H."/>
            <person name="Tunlid A."/>
            <person name="Henrissat B."/>
            <person name="Grigoriev I.V."/>
            <person name="Hibbett D.S."/>
            <person name="Martin F."/>
        </authorList>
    </citation>
    <scope>NUCLEOTIDE SEQUENCE [LARGE SCALE GENOMIC DNA]</scope>
    <source>
        <strain evidence="2">Marx 270</strain>
    </source>
</reference>
<proteinExistence type="predicted"/>
<gene>
    <name evidence="1" type="ORF">M404DRAFT_34077</name>
</gene>
<dbReference type="Proteomes" id="UP000054217">
    <property type="component" value="Unassembled WGS sequence"/>
</dbReference>
<keyword evidence="2" id="KW-1185">Reference proteome</keyword>
<protein>
    <submittedName>
        <fullName evidence="1">Uncharacterized protein</fullName>
    </submittedName>
</protein>
<organism evidence="1 2">
    <name type="scientific">Pisolithus tinctorius Marx 270</name>
    <dbReference type="NCBI Taxonomy" id="870435"/>
    <lineage>
        <taxon>Eukaryota</taxon>
        <taxon>Fungi</taxon>
        <taxon>Dikarya</taxon>
        <taxon>Basidiomycota</taxon>
        <taxon>Agaricomycotina</taxon>
        <taxon>Agaricomycetes</taxon>
        <taxon>Agaricomycetidae</taxon>
        <taxon>Boletales</taxon>
        <taxon>Sclerodermatineae</taxon>
        <taxon>Pisolithaceae</taxon>
        <taxon>Pisolithus</taxon>
    </lineage>
</organism>
<evidence type="ECO:0000313" key="1">
    <source>
        <dbReference type="EMBL" id="KIN95524.1"/>
    </source>
</evidence>
<evidence type="ECO:0000313" key="2">
    <source>
        <dbReference type="Proteomes" id="UP000054217"/>
    </source>
</evidence>
<accession>A0A0C3N3A8</accession>
<name>A0A0C3N3A8_PISTI</name>
<dbReference type="InParanoid" id="A0A0C3N3A8"/>
<dbReference type="AlphaFoldDB" id="A0A0C3N3A8"/>
<sequence length="180" mass="20464">MPLEYWKGVAKQNNGSNYAKWHAPNCCIHHKTRGLHVDTSRQPATRRSPLELEIADRSPVKIRVGYSLIRGLTNQFRRVLIPGPEAFARLGSRARVTNSLQQLNPDPHIRQDAEDMRAPRRWATVFPTIGRDALQRVVRTASSMQAAVLIRNWAPSDVAEIRIVRVDHPNPRKTANDAHF</sequence>
<dbReference type="EMBL" id="KN832065">
    <property type="protein sequence ID" value="KIN95524.1"/>
    <property type="molecule type" value="Genomic_DNA"/>
</dbReference>